<keyword evidence="5" id="KW-0399">Innate immunity</keyword>
<dbReference type="InterPro" id="IPR035897">
    <property type="entry name" value="Toll_tir_struct_dom_sf"/>
</dbReference>
<dbReference type="SUPFAM" id="SSF47769">
    <property type="entry name" value="SAM/Pointed domain"/>
    <property type="match status" value="2"/>
</dbReference>
<dbReference type="GO" id="GO:0034128">
    <property type="term" value="P:negative regulation of MyD88-independent toll-like receptor signaling pathway"/>
    <property type="evidence" value="ECO:0007669"/>
    <property type="project" value="InterPro"/>
</dbReference>
<dbReference type="GO" id="GO:0030425">
    <property type="term" value="C:dendrite"/>
    <property type="evidence" value="ECO:0007669"/>
    <property type="project" value="TreeGrafter"/>
</dbReference>
<evidence type="ECO:0000256" key="5">
    <source>
        <dbReference type="ARBA" id="ARBA00022588"/>
    </source>
</evidence>
<dbReference type="PROSITE" id="PS50104">
    <property type="entry name" value="TIR"/>
    <property type="match status" value="1"/>
</dbReference>
<name>A0AAW1KMU5_POPJA</name>
<feature type="compositionally biased region" description="Basic and acidic residues" evidence="11">
    <location>
        <begin position="918"/>
        <end position="930"/>
    </location>
</feature>
<dbReference type="CDD" id="cd24153">
    <property type="entry name" value="SARM1_N"/>
    <property type="match status" value="1"/>
</dbReference>
<dbReference type="FunFam" id="1.10.150.50:FF:000043">
    <property type="entry name" value="Sterile alpha and TIR motif-containing 1"/>
    <property type="match status" value="1"/>
</dbReference>
<keyword evidence="8" id="KW-0391">Immunity</keyword>
<dbReference type="InterPro" id="IPR013761">
    <property type="entry name" value="SAM/pointed_sf"/>
</dbReference>
<evidence type="ECO:0000313" key="14">
    <source>
        <dbReference type="EMBL" id="KAK9720748.1"/>
    </source>
</evidence>
<keyword evidence="4" id="KW-0963">Cytoplasm</keyword>
<dbReference type="GO" id="GO:0005737">
    <property type="term" value="C:cytoplasm"/>
    <property type="evidence" value="ECO:0007669"/>
    <property type="project" value="UniProtKB-SubCell"/>
</dbReference>
<dbReference type="GO" id="GO:0045087">
    <property type="term" value="P:innate immune response"/>
    <property type="evidence" value="ECO:0007669"/>
    <property type="project" value="UniProtKB-KW"/>
</dbReference>
<dbReference type="Proteomes" id="UP001458880">
    <property type="component" value="Unassembled WGS sequence"/>
</dbReference>
<evidence type="ECO:0000256" key="3">
    <source>
        <dbReference type="ARBA" id="ARBA00011982"/>
    </source>
</evidence>
<reference evidence="14 15" key="1">
    <citation type="journal article" date="2024" name="BMC Genomics">
        <title>De novo assembly and annotation of Popillia japonica's genome with initial clues to its potential as an invasive pest.</title>
        <authorList>
            <person name="Cucini C."/>
            <person name="Boschi S."/>
            <person name="Funari R."/>
            <person name="Cardaioli E."/>
            <person name="Iannotti N."/>
            <person name="Marturano G."/>
            <person name="Paoli F."/>
            <person name="Bruttini M."/>
            <person name="Carapelli A."/>
            <person name="Frati F."/>
            <person name="Nardi F."/>
        </authorList>
    </citation>
    <scope>NUCLEOTIDE SEQUENCE [LARGE SCALE GENOMIC DNA]</scope>
    <source>
        <strain evidence="14">DMR45628</strain>
    </source>
</reference>
<dbReference type="GO" id="GO:0035591">
    <property type="term" value="F:signaling adaptor activity"/>
    <property type="evidence" value="ECO:0007669"/>
    <property type="project" value="InterPro"/>
</dbReference>
<dbReference type="Pfam" id="PF11817">
    <property type="entry name" value="Foie-gras_1"/>
    <property type="match status" value="1"/>
</dbReference>
<dbReference type="GO" id="GO:0019677">
    <property type="term" value="P:NAD+ catabolic process"/>
    <property type="evidence" value="ECO:0007669"/>
    <property type="project" value="UniProtKB-ARBA"/>
</dbReference>
<dbReference type="EC" id="3.2.2.6" evidence="3"/>
<keyword evidence="15" id="KW-1185">Reference proteome</keyword>
<dbReference type="InterPro" id="IPR011989">
    <property type="entry name" value="ARM-like"/>
</dbReference>
<dbReference type="Gene3D" id="3.40.50.10140">
    <property type="entry name" value="Toll/interleukin-1 receptor homology (TIR) domain"/>
    <property type="match status" value="1"/>
</dbReference>
<evidence type="ECO:0000256" key="9">
    <source>
        <dbReference type="ARBA" id="ARBA00023027"/>
    </source>
</evidence>
<feature type="domain" description="SAM" evidence="13">
    <location>
        <begin position="659"/>
        <end position="726"/>
    </location>
</feature>
<dbReference type="CDD" id="cd09501">
    <property type="entry name" value="SAM_SARM1-like_repeat1"/>
    <property type="match status" value="1"/>
</dbReference>
<accession>A0AAW1KMU5</accession>
<dbReference type="Gene3D" id="1.10.150.50">
    <property type="entry name" value="Transcription Factor, Ets-1"/>
    <property type="match status" value="2"/>
</dbReference>
<organism evidence="14 15">
    <name type="scientific">Popillia japonica</name>
    <name type="common">Japanese beetle</name>
    <dbReference type="NCBI Taxonomy" id="7064"/>
    <lineage>
        <taxon>Eukaryota</taxon>
        <taxon>Metazoa</taxon>
        <taxon>Ecdysozoa</taxon>
        <taxon>Arthropoda</taxon>
        <taxon>Hexapoda</taxon>
        <taxon>Insecta</taxon>
        <taxon>Pterygota</taxon>
        <taxon>Neoptera</taxon>
        <taxon>Endopterygota</taxon>
        <taxon>Coleoptera</taxon>
        <taxon>Polyphaga</taxon>
        <taxon>Scarabaeiformia</taxon>
        <taxon>Scarabaeidae</taxon>
        <taxon>Rutelinae</taxon>
        <taxon>Popillia</taxon>
    </lineage>
</organism>
<dbReference type="InterPro" id="IPR000157">
    <property type="entry name" value="TIR_dom"/>
</dbReference>
<evidence type="ECO:0000256" key="7">
    <source>
        <dbReference type="ARBA" id="ARBA00022801"/>
    </source>
</evidence>
<dbReference type="PANTHER" id="PTHR22998">
    <property type="entry name" value="SARM1"/>
    <property type="match status" value="1"/>
</dbReference>
<dbReference type="GO" id="GO:0044297">
    <property type="term" value="C:cell body"/>
    <property type="evidence" value="ECO:0007669"/>
    <property type="project" value="UniProtKB-ARBA"/>
</dbReference>
<evidence type="ECO:0000256" key="2">
    <source>
        <dbReference type="ARBA" id="ARBA00008291"/>
    </source>
</evidence>
<dbReference type="CDD" id="cd09502">
    <property type="entry name" value="SAM_SARM1-like_repeat2"/>
    <property type="match status" value="1"/>
</dbReference>
<dbReference type="FunFam" id="3.40.50.10140:FF:000012">
    <property type="entry name" value="Sterile alpha and TIR motif-containing protein"/>
    <property type="match status" value="1"/>
</dbReference>
<dbReference type="GO" id="GO:0048678">
    <property type="term" value="P:response to axon injury"/>
    <property type="evidence" value="ECO:0007669"/>
    <property type="project" value="InterPro"/>
</dbReference>
<dbReference type="GO" id="GO:0061809">
    <property type="term" value="F:NAD+ nucleosidase activity, cyclic ADP-ribose generating"/>
    <property type="evidence" value="ECO:0007669"/>
    <property type="project" value="UniProtKB-EC"/>
</dbReference>
<proteinExistence type="inferred from homology"/>
<evidence type="ECO:0000256" key="1">
    <source>
        <dbReference type="ARBA" id="ARBA00004496"/>
    </source>
</evidence>
<feature type="region of interest" description="Disordered" evidence="11">
    <location>
        <begin position="1084"/>
        <end position="1113"/>
    </location>
</feature>
<sequence>MKSLRFNSLETLVDSDDMTADNSTQPLVTFPDDTPVPSELPSPTNILDTLKFQQKTVNNFKTSKVIKDGFSAEKKTANCAESKKVQAGDVSYEENSAAASSHARLEIDGISAEKSQLQAMENRSLKAGDISQQESKNLAHTNMKVTTDTFSQEKTQSETQQRKQMVTSSGIYNEQHSSTSQSNVTFTSTSKGIHTSATSMLQSSQFQVNGNGIKQEDDLINMSFDDLDQLSQNSNQQDVERAIYKYKNYFDTSIRYLQQKDLGPKACSLLNKMNDVIRKAWAVPTHGHELGYSLCIALKDSGGLDLLMENCTKGDNDLKFSSAKLLEQCLTTENRAYVVENGLDKVVKVACVCTKISNSYDHSRIGTGILEHLFKHSEETCSDVVRLGGLDALLFECRKSDVETLRHCAGALANLSLYGGAENQEAMIKRKVPMWLFPLAFHNDDNIKYYACLAITVLVANAEIEAEVLQSGTLGLVEPFVTSHNPSEFAKSNLAHAHGQSKTWLRHLVPVLSSKREEARNLAAFHFCMEAGIKKQQGNSNIFAEIGAIESLKRVASCPNAVASKYAAQALRLIGEEVPHKLSQQVPLWSVEDVEEWVKQIGFAEIAKNFADSRVDGDLLLQLTEENLIDDIGLTNGIKRRRFTRELRKLKKMADYSSRDSANINHFLQNLGPEFSIYTYGMLNAGVESEDSLRRLSEDQLLQECGIVNSIHRTRIMDGIKCLEKNFNNLNDENMNKSLDVFVSYRRSNGSQLASLLKVHLQLRGFTVFIDVERLEAGKFDNNLLQSIQKAKHFLLVLTPQALQRCIGDAERKDWVHREIVAALQAQCNIIPIIDNFQWPEAEDLPEDMRQVCHFNGVRWIHDYQDACVDKLERFMRGEVNNRTDALSRAGLQKTEITPGTPANPVLVRQPPSYQRMHSNDSSKGSDKDVNGNSDGPPVSVTPSPLPRFYKASSPQRNWIMTSRKYGLPPQYPSLGRRGSNTPALPATVLSANSQMTQNRSRSLDGLLDSEPILKGKDASTVALTPSSIPVSTETIPSECVTQSETSDFIVKSLESNESSAKPDTIQKPLSTIGTAPDHCTMEPDISTCTKSGSLNRSNSNNKQQNSEQSLELSDETACDINKASMLSLNSNSSDFKRKRNFMDKCVNKQIMQDQIELPLELTVKPLSLVGISGLDTLNNAVHKAVWDTFTSNRRVERAHVQFKLIDNAYEFPVVKPKRNSYEWYIPKGILKRNWMTKHLNDIPAIIAIFYDLDWNDTQWNEKVIECASRVQSMRAALDGRSTRVVVVLIQSSAMPAGEDMIASEKATALCASCELNAKSLLVLPHVDHLQGYAVRLENAFYDFAQNYYHVEARNIKSHREHLNKTTHQYLFVRHQFKMGFLNELKQDIHTAHKHYTHAYNNLLEIRIVDTNANEIRTVAGFINYKLCRLMFALNLPRDAISQFRAHIDRFKTRIGFKELAFEHFGWLSKQYNIFGDIFDEAVKLGLPAVQTQHPGLYYQQAAQYAILRRQACKELCSNVKSYPTPDPLQGINTLEFYGQRPWRPGKLSAEPPNPQLEQNGIMALQFSEQHVNHSNSIITLYGLAITQYKAYRCLRTRRHLIVQMADEYFITKDYGKALTLLTHMLWDYRSEKWWNIISSILLKAIKCAYLTANLQDYVILTMEALGGHISIDEEKKKKMYENLYKVLNRQLPEPESDLPPLCVQSAISQWQQILTSQSLQFSLEMGEMVSCIDCKARFAKTEYEADENVTVEIYLKSLCLFPMHLLRISVTINMAGVNSEHLVDSGNANNVILNSNEIKWFRITFRPDPINVDKEIQITGVQLQIGNNVNNCIINLKLSGQGNDLNKTFAELQHFRNNHRNMPDYDNIITQMTINIVPRHSKLDLLFQHANPALLDEWYEINVNIKNNENRNIRDIRFEVSLVDDDGIDSKLMSSSIAQCLSKLLTIRPSKCSAGIGFYWYVIYWGISI</sequence>
<dbReference type="Pfam" id="PF13676">
    <property type="entry name" value="TIR_2"/>
    <property type="match status" value="1"/>
</dbReference>
<evidence type="ECO:0000259" key="12">
    <source>
        <dbReference type="PROSITE" id="PS50104"/>
    </source>
</evidence>
<keyword evidence="6" id="KW-0677">Repeat</keyword>
<dbReference type="SMART" id="SM00255">
    <property type="entry name" value="TIR"/>
    <property type="match status" value="1"/>
</dbReference>
<dbReference type="SMART" id="SM00454">
    <property type="entry name" value="SAM"/>
    <property type="match status" value="2"/>
</dbReference>
<dbReference type="GO" id="GO:0007165">
    <property type="term" value="P:signal transduction"/>
    <property type="evidence" value="ECO:0007669"/>
    <property type="project" value="InterPro"/>
</dbReference>
<dbReference type="InterPro" id="IPR001660">
    <property type="entry name" value="SAM"/>
</dbReference>
<evidence type="ECO:0000313" key="15">
    <source>
        <dbReference type="Proteomes" id="UP001458880"/>
    </source>
</evidence>
<evidence type="ECO:0000256" key="8">
    <source>
        <dbReference type="ARBA" id="ARBA00022859"/>
    </source>
</evidence>
<evidence type="ECO:0000256" key="10">
    <source>
        <dbReference type="ARBA" id="ARBA00047304"/>
    </source>
</evidence>
<feature type="compositionally biased region" description="Polar residues" evidence="11">
    <location>
        <begin position="130"/>
        <end position="167"/>
    </location>
</feature>
<dbReference type="PANTHER" id="PTHR22998:SF1">
    <property type="entry name" value="NAD(+) HYDROLASE SARM1"/>
    <property type="match status" value="1"/>
</dbReference>
<keyword evidence="9" id="KW-0520">NAD</keyword>
<evidence type="ECO:0000259" key="13">
    <source>
        <dbReference type="PROSITE" id="PS50105"/>
    </source>
</evidence>
<dbReference type="SUPFAM" id="SSF52200">
    <property type="entry name" value="Toll/Interleukin receptor TIR domain"/>
    <property type="match status" value="1"/>
</dbReference>
<comment type="catalytic activity">
    <reaction evidence="10">
        <text>NAD(+) + H2O = ADP-D-ribose + nicotinamide + H(+)</text>
        <dbReference type="Rhea" id="RHEA:16301"/>
        <dbReference type="ChEBI" id="CHEBI:15377"/>
        <dbReference type="ChEBI" id="CHEBI:15378"/>
        <dbReference type="ChEBI" id="CHEBI:17154"/>
        <dbReference type="ChEBI" id="CHEBI:57540"/>
        <dbReference type="ChEBI" id="CHEBI:57967"/>
        <dbReference type="EC" id="3.2.2.6"/>
    </reaction>
    <physiologicalReaction direction="left-to-right" evidence="10">
        <dbReference type="Rhea" id="RHEA:16302"/>
    </physiologicalReaction>
</comment>
<comment type="subcellular location">
    <subcellularLocation>
        <location evidence="1">Cytoplasm</location>
    </subcellularLocation>
</comment>
<feature type="domain" description="TIR" evidence="12">
    <location>
        <begin position="737"/>
        <end position="880"/>
    </location>
</feature>
<dbReference type="Gene3D" id="1.25.10.10">
    <property type="entry name" value="Leucine-rich Repeat Variant"/>
    <property type="match status" value="1"/>
</dbReference>
<evidence type="ECO:0000256" key="6">
    <source>
        <dbReference type="ARBA" id="ARBA00022737"/>
    </source>
</evidence>
<dbReference type="GO" id="GO:0003953">
    <property type="term" value="F:NAD+ nucleosidase activity"/>
    <property type="evidence" value="ECO:0007669"/>
    <property type="project" value="InterPro"/>
</dbReference>
<dbReference type="InterPro" id="IPR016024">
    <property type="entry name" value="ARM-type_fold"/>
</dbReference>
<protein>
    <recommendedName>
        <fullName evidence="3">ADP-ribosyl cyclase/cyclic ADP-ribose hydrolase</fullName>
        <ecNumber evidence="3">3.2.2.6</ecNumber>
    </recommendedName>
</protein>
<feature type="region of interest" description="Disordered" evidence="11">
    <location>
        <begin position="128"/>
        <end position="167"/>
    </location>
</feature>
<feature type="compositionally biased region" description="Low complexity" evidence="11">
    <location>
        <begin position="1094"/>
        <end position="1110"/>
    </location>
</feature>
<dbReference type="FunFam" id="1.10.150.50:FF:000056">
    <property type="entry name" value="Ectoderm-expressed 4, isoform D"/>
    <property type="match status" value="1"/>
</dbReference>
<dbReference type="EMBL" id="JASPKY010000207">
    <property type="protein sequence ID" value="KAK9720748.1"/>
    <property type="molecule type" value="Genomic_DNA"/>
</dbReference>
<dbReference type="Pfam" id="PF07647">
    <property type="entry name" value="SAM_2"/>
    <property type="match status" value="2"/>
</dbReference>
<keyword evidence="7" id="KW-0378">Hydrolase</keyword>
<comment type="similarity">
    <text evidence="2">Belongs to the SARM1 family.</text>
</comment>
<gene>
    <name evidence="14" type="ORF">QE152_g21899</name>
</gene>
<dbReference type="PROSITE" id="PS50105">
    <property type="entry name" value="SAM_DOMAIN"/>
    <property type="match status" value="2"/>
</dbReference>
<dbReference type="SUPFAM" id="SSF48371">
    <property type="entry name" value="ARM repeat"/>
    <property type="match status" value="1"/>
</dbReference>
<feature type="domain" description="SAM" evidence="13">
    <location>
        <begin position="589"/>
        <end position="653"/>
    </location>
</feature>
<dbReference type="InterPro" id="IPR039184">
    <property type="entry name" value="SARM1"/>
</dbReference>
<evidence type="ECO:0000256" key="11">
    <source>
        <dbReference type="SAM" id="MobiDB-lite"/>
    </source>
</evidence>
<dbReference type="InterPro" id="IPR021773">
    <property type="entry name" value="TPC11"/>
</dbReference>
<evidence type="ECO:0000256" key="4">
    <source>
        <dbReference type="ARBA" id="ARBA00022490"/>
    </source>
</evidence>
<comment type="caution">
    <text evidence="14">The sequence shown here is derived from an EMBL/GenBank/DDBJ whole genome shotgun (WGS) entry which is preliminary data.</text>
</comment>
<feature type="region of interest" description="Disordered" evidence="11">
    <location>
        <begin position="886"/>
        <end position="953"/>
    </location>
</feature>